<feature type="domain" description="Fumarate reductase/succinate dehydrogenase flavoprotein-like C-terminal" evidence="12">
    <location>
        <begin position="465"/>
        <end position="512"/>
    </location>
</feature>
<dbReference type="FunFam" id="3.90.700.10:FF:000002">
    <property type="entry name" value="L-aspartate oxidase"/>
    <property type="match status" value="1"/>
</dbReference>
<dbReference type="InterPro" id="IPR003953">
    <property type="entry name" value="FAD-dep_OxRdtase_2_FAD-bd"/>
</dbReference>
<accession>A0A2R8ASL1</accession>
<evidence type="ECO:0000256" key="1">
    <source>
        <dbReference type="ARBA" id="ARBA00001974"/>
    </source>
</evidence>
<reference evidence="13 14" key="1">
    <citation type="submission" date="2018-03" db="EMBL/GenBank/DDBJ databases">
        <authorList>
            <person name="Keele B.F."/>
        </authorList>
    </citation>
    <scope>NUCLEOTIDE SEQUENCE [LARGE SCALE GENOMIC DNA]</scope>
    <source>
        <strain evidence="13 14">CECT 8811</strain>
    </source>
</reference>
<dbReference type="EMBL" id="OMOI01000002">
    <property type="protein sequence ID" value="SPF78857.1"/>
    <property type="molecule type" value="Genomic_DNA"/>
</dbReference>
<feature type="region of interest" description="Disordered" evidence="10">
    <location>
        <begin position="52"/>
        <end position="73"/>
    </location>
</feature>
<dbReference type="SUPFAM" id="SSF51905">
    <property type="entry name" value="FAD/NAD(P)-binding domain"/>
    <property type="match status" value="1"/>
</dbReference>
<evidence type="ECO:0000259" key="12">
    <source>
        <dbReference type="Pfam" id="PF02910"/>
    </source>
</evidence>
<comment type="cofactor">
    <cofactor evidence="1">
        <name>FAD</name>
        <dbReference type="ChEBI" id="CHEBI:57692"/>
    </cofactor>
</comment>
<comment type="pathway">
    <text evidence="2">Cofactor biosynthesis; NAD(+) biosynthesis; iminoaspartate from L-aspartate (oxidase route): step 1/1.</text>
</comment>
<dbReference type="InterPro" id="IPR027477">
    <property type="entry name" value="Succ_DH/fumarate_Rdtase_cat_sf"/>
</dbReference>
<dbReference type="PANTHER" id="PTHR42716">
    <property type="entry name" value="L-ASPARTATE OXIDASE"/>
    <property type="match status" value="1"/>
</dbReference>
<keyword evidence="14" id="KW-1185">Reference proteome</keyword>
<dbReference type="RefSeq" id="WP_108857843.1">
    <property type="nucleotide sequence ID" value="NZ_OMOI01000002.1"/>
</dbReference>
<dbReference type="NCBIfam" id="NF005701">
    <property type="entry name" value="PRK07512.1"/>
    <property type="match status" value="1"/>
</dbReference>
<dbReference type="Pfam" id="PF00890">
    <property type="entry name" value="FAD_binding_2"/>
    <property type="match status" value="1"/>
</dbReference>
<comment type="catalytic activity">
    <reaction evidence="9">
        <text>L-aspartate + O2 = iminosuccinate + H2O2</text>
        <dbReference type="Rhea" id="RHEA:25876"/>
        <dbReference type="ChEBI" id="CHEBI:15379"/>
        <dbReference type="ChEBI" id="CHEBI:16240"/>
        <dbReference type="ChEBI" id="CHEBI:29991"/>
        <dbReference type="ChEBI" id="CHEBI:77875"/>
        <dbReference type="EC" id="1.4.3.16"/>
    </reaction>
    <physiologicalReaction direction="left-to-right" evidence="9">
        <dbReference type="Rhea" id="RHEA:25877"/>
    </physiologicalReaction>
</comment>
<keyword evidence="8 13" id="KW-0560">Oxidoreductase</keyword>
<evidence type="ECO:0000313" key="13">
    <source>
        <dbReference type="EMBL" id="SPF78857.1"/>
    </source>
</evidence>
<dbReference type="UniPathway" id="UPA00253">
    <property type="reaction ID" value="UER00326"/>
</dbReference>
<organism evidence="13 14">
    <name type="scientific">Aliiroseovarius pelagivivens</name>
    <dbReference type="NCBI Taxonomy" id="1639690"/>
    <lineage>
        <taxon>Bacteria</taxon>
        <taxon>Pseudomonadati</taxon>
        <taxon>Pseudomonadota</taxon>
        <taxon>Alphaproteobacteria</taxon>
        <taxon>Rhodobacterales</taxon>
        <taxon>Paracoccaceae</taxon>
        <taxon>Aliiroseovarius</taxon>
    </lineage>
</organism>
<evidence type="ECO:0000256" key="9">
    <source>
        <dbReference type="ARBA" id="ARBA00048305"/>
    </source>
</evidence>
<evidence type="ECO:0000259" key="11">
    <source>
        <dbReference type="Pfam" id="PF00890"/>
    </source>
</evidence>
<dbReference type="OrthoDB" id="9806724at2"/>
<gene>
    <name evidence="13" type="primary">nadB</name>
    <name evidence="13" type="ORF">ALP8811_02789</name>
</gene>
<evidence type="ECO:0000256" key="6">
    <source>
        <dbReference type="ARBA" id="ARBA00022642"/>
    </source>
</evidence>
<evidence type="ECO:0000256" key="3">
    <source>
        <dbReference type="ARBA" id="ARBA00008562"/>
    </source>
</evidence>
<dbReference type="InterPro" id="IPR015939">
    <property type="entry name" value="Fum_Rdtase/Succ_DH_flav-like_C"/>
</dbReference>
<protein>
    <recommendedName>
        <fullName evidence="4">L-aspartate oxidase</fullName>
        <ecNumber evidence="4">1.4.3.16</ecNumber>
    </recommendedName>
</protein>
<name>A0A2R8ASL1_9RHOB</name>
<keyword evidence="7" id="KW-0274">FAD</keyword>
<dbReference type="GO" id="GO:0008734">
    <property type="term" value="F:L-aspartate oxidase activity"/>
    <property type="evidence" value="ECO:0007669"/>
    <property type="project" value="UniProtKB-EC"/>
</dbReference>
<dbReference type="SUPFAM" id="SSF46977">
    <property type="entry name" value="Succinate dehydrogenase/fumarate reductase flavoprotein C-terminal domain"/>
    <property type="match status" value="1"/>
</dbReference>
<proteinExistence type="inferred from homology"/>
<dbReference type="InterPro" id="IPR005288">
    <property type="entry name" value="NadB"/>
</dbReference>
<dbReference type="InterPro" id="IPR036188">
    <property type="entry name" value="FAD/NAD-bd_sf"/>
</dbReference>
<evidence type="ECO:0000256" key="2">
    <source>
        <dbReference type="ARBA" id="ARBA00004950"/>
    </source>
</evidence>
<evidence type="ECO:0000256" key="4">
    <source>
        <dbReference type="ARBA" id="ARBA00012173"/>
    </source>
</evidence>
<evidence type="ECO:0000256" key="7">
    <source>
        <dbReference type="ARBA" id="ARBA00022827"/>
    </source>
</evidence>
<evidence type="ECO:0000313" key="14">
    <source>
        <dbReference type="Proteomes" id="UP000244911"/>
    </source>
</evidence>
<dbReference type="Gene3D" id="3.50.50.60">
    <property type="entry name" value="FAD/NAD(P)-binding domain"/>
    <property type="match status" value="1"/>
</dbReference>
<dbReference type="Gene3D" id="1.20.58.100">
    <property type="entry name" value="Fumarate reductase/succinate dehydrogenase flavoprotein-like, C-terminal domain"/>
    <property type="match status" value="1"/>
</dbReference>
<comment type="similarity">
    <text evidence="3">Belongs to the FAD-dependent oxidoreductase 2 family. NadB subfamily.</text>
</comment>
<dbReference type="Gene3D" id="3.90.700.10">
    <property type="entry name" value="Succinate dehydrogenase/fumarate reductase flavoprotein, catalytic domain"/>
    <property type="match status" value="1"/>
</dbReference>
<sequence length="522" mass="54558">MKSITTDRVVIVGAGLGALYAALKLAPHPVVMISPETLGEGASSAWAQGGVAAAMDADDSPENHANDTVNAGAGTVDPKVADLVTREARDYILDLTTMGTPFDRTEDGDYVLSREAAHSFARVVRVKGDQAGAQIMAALIDHVRETPSIQVLEGTMALDLEVSAGRVTGVAIQDAGEGRSAPVMLRSPAILLAGGGSGGLYALTTNPPRIRGQVIGMAARAGALISDAEFVQFHPTAMDVGEDPAPLATEALRGEGAILINKHGDRFMQAIHPDAELAPRDVVARAIYAEVKAGNRPMLDTREVLGEAIKTLFPSVAEYCARNDIDPANEPIPVAPAAHYHMGGIATDTKGRASIEGLWVCGEASSTGLHGANRLASNGLLEALVYARICAEGISETLPSYQDAPLLELTFDEGGTPPAPEAVKVLRETMTLLVGVVRDRKGLAKALQTIAALEQANGNSPSFLNMCATATLIAAGALVREESRGAHDRSDFPEPTAGPGKRSEMYLSDALIIRAQACKELS</sequence>
<keyword evidence="6" id="KW-0662">Pyridine nucleotide biosynthesis</keyword>
<evidence type="ECO:0000256" key="5">
    <source>
        <dbReference type="ARBA" id="ARBA00022630"/>
    </source>
</evidence>
<dbReference type="Pfam" id="PF02910">
    <property type="entry name" value="Succ_DH_flav_C"/>
    <property type="match status" value="1"/>
</dbReference>
<evidence type="ECO:0000256" key="8">
    <source>
        <dbReference type="ARBA" id="ARBA00023002"/>
    </source>
</evidence>
<dbReference type="EC" id="1.4.3.16" evidence="4"/>
<feature type="domain" description="FAD-dependent oxidoreductase 2 FAD-binding" evidence="11">
    <location>
        <begin position="9"/>
        <end position="380"/>
    </location>
</feature>
<dbReference type="PANTHER" id="PTHR42716:SF2">
    <property type="entry name" value="L-ASPARTATE OXIDASE, CHLOROPLASTIC"/>
    <property type="match status" value="1"/>
</dbReference>
<keyword evidence="5" id="KW-0285">Flavoprotein</keyword>
<dbReference type="PRINTS" id="PR00368">
    <property type="entry name" value="FADPNR"/>
</dbReference>
<evidence type="ECO:0000256" key="10">
    <source>
        <dbReference type="SAM" id="MobiDB-lite"/>
    </source>
</evidence>
<dbReference type="InterPro" id="IPR037099">
    <property type="entry name" value="Fum_R/Succ_DH_flav-like_C_sf"/>
</dbReference>
<dbReference type="GO" id="GO:0034628">
    <property type="term" value="P:'de novo' NAD+ biosynthetic process from L-aspartate"/>
    <property type="evidence" value="ECO:0007669"/>
    <property type="project" value="TreeGrafter"/>
</dbReference>
<dbReference type="SUPFAM" id="SSF56425">
    <property type="entry name" value="Succinate dehydrogenase/fumarate reductase flavoprotein, catalytic domain"/>
    <property type="match status" value="1"/>
</dbReference>
<dbReference type="AlphaFoldDB" id="A0A2R8ASL1"/>
<dbReference type="Proteomes" id="UP000244911">
    <property type="component" value="Unassembled WGS sequence"/>
</dbReference>